<dbReference type="AlphaFoldDB" id="A0A6A4NNX5"/>
<sequence>MIIAFSLDKFYIYIYIYIYKFYIGSVSMYPSINHIISINFILFLVDRKKRN</sequence>
<organism evidence="2 3">
    <name type="scientific">Lupinus albus</name>
    <name type="common">White lupine</name>
    <name type="synonym">Lupinus termis</name>
    <dbReference type="NCBI Taxonomy" id="3870"/>
    <lineage>
        <taxon>Eukaryota</taxon>
        <taxon>Viridiplantae</taxon>
        <taxon>Streptophyta</taxon>
        <taxon>Embryophyta</taxon>
        <taxon>Tracheophyta</taxon>
        <taxon>Spermatophyta</taxon>
        <taxon>Magnoliopsida</taxon>
        <taxon>eudicotyledons</taxon>
        <taxon>Gunneridae</taxon>
        <taxon>Pentapetalae</taxon>
        <taxon>rosids</taxon>
        <taxon>fabids</taxon>
        <taxon>Fabales</taxon>
        <taxon>Fabaceae</taxon>
        <taxon>Papilionoideae</taxon>
        <taxon>50 kb inversion clade</taxon>
        <taxon>genistoids sensu lato</taxon>
        <taxon>core genistoids</taxon>
        <taxon>Genisteae</taxon>
        <taxon>Lupinus</taxon>
    </lineage>
</organism>
<evidence type="ECO:0000256" key="1">
    <source>
        <dbReference type="SAM" id="Phobius"/>
    </source>
</evidence>
<dbReference type="EMBL" id="WOCE01000020">
    <property type="protein sequence ID" value="KAE9590611.1"/>
    <property type="molecule type" value="Genomic_DNA"/>
</dbReference>
<comment type="caution">
    <text evidence="2">The sequence shown here is derived from an EMBL/GenBank/DDBJ whole genome shotgun (WGS) entry which is preliminary data.</text>
</comment>
<protein>
    <submittedName>
        <fullName evidence="2">Uncharacterized protein</fullName>
    </submittedName>
</protein>
<keyword evidence="1" id="KW-0472">Membrane</keyword>
<reference evidence="3" key="1">
    <citation type="journal article" date="2020" name="Nat. Commun.">
        <title>Genome sequence of the cluster root forming white lupin.</title>
        <authorList>
            <person name="Hufnagel B."/>
            <person name="Marques A."/>
            <person name="Soriano A."/>
            <person name="Marques L."/>
            <person name="Divol F."/>
            <person name="Doumas P."/>
            <person name="Sallet E."/>
            <person name="Mancinotti D."/>
            <person name="Carrere S."/>
            <person name="Marande W."/>
            <person name="Arribat S."/>
            <person name="Keller J."/>
            <person name="Huneau C."/>
            <person name="Blein T."/>
            <person name="Aime D."/>
            <person name="Laguerre M."/>
            <person name="Taylor J."/>
            <person name="Schubert V."/>
            <person name="Nelson M."/>
            <person name="Geu-Flores F."/>
            <person name="Crespi M."/>
            <person name="Gallardo-Guerrero K."/>
            <person name="Delaux P.-M."/>
            <person name="Salse J."/>
            <person name="Berges H."/>
            <person name="Guyot R."/>
            <person name="Gouzy J."/>
            <person name="Peret B."/>
        </authorList>
    </citation>
    <scope>NUCLEOTIDE SEQUENCE [LARGE SCALE GENOMIC DNA]</scope>
    <source>
        <strain evidence="3">cv. Amiga</strain>
    </source>
</reference>
<feature type="transmembrane region" description="Helical" evidence="1">
    <location>
        <begin position="12"/>
        <end position="45"/>
    </location>
</feature>
<keyword evidence="1" id="KW-1133">Transmembrane helix</keyword>
<accession>A0A6A4NNX5</accession>
<keyword evidence="3" id="KW-1185">Reference proteome</keyword>
<dbReference type="Proteomes" id="UP000447434">
    <property type="component" value="Chromosome 20"/>
</dbReference>
<name>A0A6A4NNX5_LUPAL</name>
<keyword evidence="1" id="KW-0812">Transmembrane</keyword>
<evidence type="ECO:0000313" key="3">
    <source>
        <dbReference type="Proteomes" id="UP000447434"/>
    </source>
</evidence>
<proteinExistence type="predicted"/>
<gene>
    <name evidence="2" type="ORF">Lalb_Chr20g0109511</name>
</gene>
<evidence type="ECO:0000313" key="2">
    <source>
        <dbReference type="EMBL" id="KAE9590611.1"/>
    </source>
</evidence>